<keyword evidence="3" id="KW-1185">Reference proteome</keyword>
<name>A0A4Z2GXF0_9TELE</name>
<comment type="caution">
    <text evidence="2">The sequence shown here is derived from an EMBL/GenBank/DDBJ whole genome shotgun (WGS) entry which is preliminary data.</text>
</comment>
<reference evidence="2 3" key="1">
    <citation type="submission" date="2019-03" db="EMBL/GenBank/DDBJ databases">
        <title>First draft genome of Liparis tanakae, snailfish: a comprehensive survey of snailfish specific genes.</title>
        <authorList>
            <person name="Kim W."/>
            <person name="Song I."/>
            <person name="Jeong J.-H."/>
            <person name="Kim D."/>
            <person name="Kim S."/>
            <person name="Ryu S."/>
            <person name="Song J.Y."/>
            <person name="Lee S.K."/>
        </authorList>
    </citation>
    <scope>NUCLEOTIDE SEQUENCE [LARGE SCALE GENOMIC DNA]</scope>
    <source>
        <tissue evidence="2">Muscle</tissue>
    </source>
</reference>
<sequence length="114" mass="12779">MDVEVLESTMSSTVHSVIWVQTDRQTDRQTERVPPADGDLTRLFVRGEGDGPLLDGGMDLCSAGDARDKGPHSYQGVSPTRHTHTMVAQRQKRNTEVVSRFFVFGFKRKTKKTT</sequence>
<protein>
    <submittedName>
        <fullName evidence="2">Uncharacterized protein</fullName>
    </submittedName>
</protein>
<evidence type="ECO:0000313" key="2">
    <source>
        <dbReference type="EMBL" id="TNN57453.1"/>
    </source>
</evidence>
<proteinExistence type="predicted"/>
<dbReference type="Proteomes" id="UP000314294">
    <property type="component" value="Unassembled WGS sequence"/>
</dbReference>
<dbReference type="AlphaFoldDB" id="A0A4Z2GXF0"/>
<evidence type="ECO:0000313" key="3">
    <source>
        <dbReference type="Proteomes" id="UP000314294"/>
    </source>
</evidence>
<accession>A0A4Z2GXF0</accession>
<evidence type="ECO:0000256" key="1">
    <source>
        <dbReference type="SAM" id="MobiDB-lite"/>
    </source>
</evidence>
<gene>
    <name evidence="2" type="ORF">EYF80_032277</name>
</gene>
<organism evidence="2 3">
    <name type="scientific">Liparis tanakae</name>
    <name type="common">Tanaka's snailfish</name>
    <dbReference type="NCBI Taxonomy" id="230148"/>
    <lineage>
        <taxon>Eukaryota</taxon>
        <taxon>Metazoa</taxon>
        <taxon>Chordata</taxon>
        <taxon>Craniata</taxon>
        <taxon>Vertebrata</taxon>
        <taxon>Euteleostomi</taxon>
        <taxon>Actinopterygii</taxon>
        <taxon>Neopterygii</taxon>
        <taxon>Teleostei</taxon>
        <taxon>Neoteleostei</taxon>
        <taxon>Acanthomorphata</taxon>
        <taxon>Eupercaria</taxon>
        <taxon>Perciformes</taxon>
        <taxon>Cottioidei</taxon>
        <taxon>Cottales</taxon>
        <taxon>Liparidae</taxon>
        <taxon>Liparis</taxon>
    </lineage>
</organism>
<dbReference type="EMBL" id="SRLO01000404">
    <property type="protein sequence ID" value="TNN57453.1"/>
    <property type="molecule type" value="Genomic_DNA"/>
</dbReference>
<feature type="region of interest" description="Disordered" evidence="1">
    <location>
        <begin position="66"/>
        <end position="91"/>
    </location>
</feature>